<name>A0A822Y852_NELNU</name>
<dbReference type="AlphaFoldDB" id="A0A822Y852"/>
<evidence type="ECO:0000313" key="2">
    <source>
        <dbReference type="Proteomes" id="UP000607653"/>
    </source>
</evidence>
<accession>A0A822Y852</accession>
<protein>
    <submittedName>
        <fullName evidence="1">Uncharacterized protein</fullName>
    </submittedName>
</protein>
<evidence type="ECO:0000313" key="1">
    <source>
        <dbReference type="EMBL" id="DAD27205.1"/>
    </source>
</evidence>
<proteinExistence type="predicted"/>
<organism evidence="1 2">
    <name type="scientific">Nelumbo nucifera</name>
    <name type="common">Sacred lotus</name>
    <dbReference type="NCBI Taxonomy" id="4432"/>
    <lineage>
        <taxon>Eukaryota</taxon>
        <taxon>Viridiplantae</taxon>
        <taxon>Streptophyta</taxon>
        <taxon>Embryophyta</taxon>
        <taxon>Tracheophyta</taxon>
        <taxon>Spermatophyta</taxon>
        <taxon>Magnoliopsida</taxon>
        <taxon>Proteales</taxon>
        <taxon>Nelumbonaceae</taxon>
        <taxon>Nelumbo</taxon>
    </lineage>
</organism>
<keyword evidence="2" id="KW-1185">Reference proteome</keyword>
<sequence length="89" mass="10136">MELLLCLLKHTILPNLAYTRRMDLLLAENSEDEMGLVIAETGATMVKTFLSTKIYKKIEEMARQNKRSVDLVLPLLEITKEEGDSRVQA</sequence>
<gene>
    <name evidence="1" type="ORF">HUJ06_028673</name>
</gene>
<reference evidence="1 2" key="1">
    <citation type="journal article" date="2020" name="Mol. Biol. Evol.">
        <title>Distinct Expression and Methylation Patterns for Genes with Different Fates following a Single Whole-Genome Duplication in Flowering Plants.</title>
        <authorList>
            <person name="Shi T."/>
            <person name="Rahmani R.S."/>
            <person name="Gugger P.F."/>
            <person name="Wang M."/>
            <person name="Li H."/>
            <person name="Zhang Y."/>
            <person name="Li Z."/>
            <person name="Wang Q."/>
            <person name="Van de Peer Y."/>
            <person name="Marchal K."/>
            <person name="Chen J."/>
        </authorList>
    </citation>
    <scope>NUCLEOTIDE SEQUENCE [LARGE SCALE GENOMIC DNA]</scope>
    <source>
        <tissue evidence="1">Leaf</tissue>
    </source>
</reference>
<dbReference type="EMBL" id="DUZY01000002">
    <property type="protein sequence ID" value="DAD27205.1"/>
    <property type="molecule type" value="Genomic_DNA"/>
</dbReference>
<comment type="caution">
    <text evidence="1">The sequence shown here is derived from an EMBL/GenBank/DDBJ whole genome shotgun (WGS) entry which is preliminary data.</text>
</comment>
<dbReference type="Proteomes" id="UP000607653">
    <property type="component" value="Unassembled WGS sequence"/>
</dbReference>